<feature type="non-terminal residue" evidence="2">
    <location>
        <position position="1"/>
    </location>
</feature>
<feature type="domain" description="Heterokaryon incompatibility" evidence="1">
    <location>
        <begin position="1"/>
        <end position="114"/>
    </location>
</feature>
<dbReference type="Pfam" id="PF06985">
    <property type="entry name" value="HET"/>
    <property type="match status" value="1"/>
</dbReference>
<organism evidence="2 3">
    <name type="scientific">Lepidopterella palustris CBS 459.81</name>
    <dbReference type="NCBI Taxonomy" id="1314670"/>
    <lineage>
        <taxon>Eukaryota</taxon>
        <taxon>Fungi</taxon>
        <taxon>Dikarya</taxon>
        <taxon>Ascomycota</taxon>
        <taxon>Pezizomycotina</taxon>
        <taxon>Dothideomycetes</taxon>
        <taxon>Pleosporomycetidae</taxon>
        <taxon>Mytilinidiales</taxon>
        <taxon>Argynnaceae</taxon>
        <taxon>Lepidopterella</taxon>
    </lineage>
</organism>
<evidence type="ECO:0000313" key="3">
    <source>
        <dbReference type="Proteomes" id="UP000250266"/>
    </source>
</evidence>
<evidence type="ECO:0000313" key="2">
    <source>
        <dbReference type="EMBL" id="OCK72752.1"/>
    </source>
</evidence>
<keyword evidence="3" id="KW-1185">Reference proteome</keyword>
<dbReference type="PANTHER" id="PTHR33112">
    <property type="entry name" value="DOMAIN PROTEIN, PUTATIVE-RELATED"/>
    <property type="match status" value="1"/>
</dbReference>
<evidence type="ECO:0000259" key="1">
    <source>
        <dbReference type="Pfam" id="PF06985"/>
    </source>
</evidence>
<proteinExistence type="predicted"/>
<dbReference type="InterPro" id="IPR010730">
    <property type="entry name" value="HET"/>
</dbReference>
<protein>
    <recommendedName>
        <fullName evidence="1">Heterokaryon incompatibility domain-containing protein</fullName>
    </recommendedName>
</protein>
<dbReference type="AlphaFoldDB" id="A0A8E2J7X6"/>
<dbReference type="PANTHER" id="PTHR33112:SF16">
    <property type="entry name" value="HETEROKARYON INCOMPATIBILITY DOMAIN-CONTAINING PROTEIN"/>
    <property type="match status" value="1"/>
</dbReference>
<dbReference type="EMBL" id="KV746769">
    <property type="protein sequence ID" value="OCK72752.1"/>
    <property type="molecule type" value="Genomic_DNA"/>
</dbReference>
<reference evidence="2 3" key="1">
    <citation type="journal article" date="2016" name="Nat. Commun.">
        <title>Ectomycorrhizal ecology is imprinted in the genome of the dominant symbiotic fungus Cenococcum geophilum.</title>
        <authorList>
            <consortium name="DOE Joint Genome Institute"/>
            <person name="Peter M."/>
            <person name="Kohler A."/>
            <person name="Ohm R.A."/>
            <person name="Kuo A."/>
            <person name="Krutzmann J."/>
            <person name="Morin E."/>
            <person name="Arend M."/>
            <person name="Barry K.W."/>
            <person name="Binder M."/>
            <person name="Choi C."/>
            <person name="Clum A."/>
            <person name="Copeland A."/>
            <person name="Grisel N."/>
            <person name="Haridas S."/>
            <person name="Kipfer T."/>
            <person name="LaButti K."/>
            <person name="Lindquist E."/>
            <person name="Lipzen A."/>
            <person name="Maire R."/>
            <person name="Meier B."/>
            <person name="Mihaltcheva S."/>
            <person name="Molinier V."/>
            <person name="Murat C."/>
            <person name="Poggeler S."/>
            <person name="Quandt C.A."/>
            <person name="Sperisen C."/>
            <person name="Tritt A."/>
            <person name="Tisserant E."/>
            <person name="Crous P.W."/>
            <person name="Henrissat B."/>
            <person name="Nehls U."/>
            <person name="Egli S."/>
            <person name="Spatafora J.W."/>
            <person name="Grigoriev I.V."/>
            <person name="Martin F.M."/>
        </authorList>
    </citation>
    <scope>NUCLEOTIDE SEQUENCE [LARGE SCALE GENOMIC DNA]</scope>
    <source>
        <strain evidence="2 3">CBS 459.81</strain>
    </source>
</reference>
<dbReference type="Proteomes" id="UP000250266">
    <property type="component" value="Unassembled WGS sequence"/>
</dbReference>
<sequence length="159" mass="18551">IPPTIRHAMHLVQALGEKYLWVDAFCIVQDSLEEKEDQLKIVWVIYAQAQFTIVAEEGDSAYHGITGLRGIPPPRKLSPQAIHEVSDEHRIVELHWHSEKGWNPWYRRRWTYQESLFSRRRLYFGSSGVHWHCVELARIYSGLVLNSLGASSRFYASYL</sequence>
<gene>
    <name evidence="2" type="ORF">K432DRAFT_315198</name>
</gene>
<name>A0A8E2J7X6_9PEZI</name>
<dbReference type="OrthoDB" id="5428863at2759"/>
<accession>A0A8E2J7X6</accession>